<evidence type="ECO:0000313" key="3">
    <source>
        <dbReference type="WBParaSite" id="HCON_00018480-00001"/>
    </source>
</evidence>
<dbReference type="SUPFAM" id="SSF57756">
    <property type="entry name" value="Retrovirus zinc finger-like domains"/>
    <property type="match status" value="1"/>
</dbReference>
<evidence type="ECO:0000256" key="1">
    <source>
        <dbReference type="SAM" id="MobiDB-lite"/>
    </source>
</evidence>
<protein>
    <submittedName>
        <fullName evidence="3">CCHC-type domain-containing protein</fullName>
    </submittedName>
</protein>
<dbReference type="WBParaSite" id="HCON_00018480-00001">
    <property type="protein sequence ID" value="HCON_00018480-00001"/>
    <property type="gene ID" value="HCON_00018480"/>
</dbReference>
<accession>A0A7I4XW25</accession>
<dbReference type="OrthoDB" id="6500602at2759"/>
<feature type="region of interest" description="Disordered" evidence="1">
    <location>
        <begin position="202"/>
        <end position="277"/>
    </location>
</feature>
<feature type="compositionally biased region" description="Basic and acidic residues" evidence="1">
    <location>
        <begin position="248"/>
        <end position="277"/>
    </location>
</feature>
<dbReference type="AlphaFoldDB" id="A0A7I4XW25"/>
<dbReference type="GO" id="GO:0003676">
    <property type="term" value="F:nucleic acid binding"/>
    <property type="evidence" value="ECO:0007669"/>
    <property type="project" value="InterPro"/>
</dbReference>
<sequence>MSRTQRPGQTLQDYYAKLQKAAATCEFEKIKDHRDAMVTMVFIRGLASVDTRKRPLERENLTSKEALEAGEAFERVGKNAPHLKQGLQEVSISLVQAIKEKLSQKPRQNLPSSRVRPLSGKNSVKEQPRNILKGSNNRSAVLVQCTCCGGHGHAAYQCFKRQTSFWTVCSRPGHMARACRTRKANTRKVSRRIYLCAEPSTSDLDEAHSSENNIDRLTHKARQGRREEKEKSEYQREVSKTAQNQLIRRSEEMRGSRDRLSGRMVKVEPAEDKNSGY</sequence>
<feature type="region of interest" description="Disordered" evidence="1">
    <location>
        <begin position="103"/>
        <end position="135"/>
    </location>
</feature>
<feature type="compositionally biased region" description="Basic and acidic residues" evidence="1">
    <location>
        <begin position="205"/>
        <end position="239"/>
    </location>
</feature>
<evidence type="ECO:0000313" key="2">
    <source>
        <dbReference type="Proteomes" id="UP000025227"/>
    </source>
</evidence>
<dbReference type="InterPro" id="IPR036875">
    <property type="entry name" value="Znf_CCHC_sf"/>
</dbReference>
<reference evidence="3" key="1">
    <citation type="submission" date="2020-12" db="UniProtKB">
        <authorList>
            <consortium name="WormBaseParasite"/>
        </authorList>
    </citation>
    <scope>IDENTIFICATION</scope>
    <source>
        <strain evidence="3">MHco3</strain>
    </source>
</reference>
<dbReference type="Gene3D" id="4.10.60.10">
    <property type="entry name" value="Zinc finger, CCHC-type"/>
    <property type="match status" value="1"/>
</dbReference>
<keyword evidence="2" id="KW-1185">Reference proteome</keyword>
<proteinExistence type="predicted"/>
<dbReference type="GO" id="GO:0008270">
    <property type="term" value="F:zinc ion binding"/>
    <property type="evidence" value="ECO:0007669"/>
    <property type="project" value="InterPro"/>
</dbReference>
<dbReference type="Proteomes" id="UP000025227">
    <property type="component" value="Unplaced"/>
</dbReference>
<name>A0A7I4XW25_HAECO</name>
<organism evidence="2 3">
    <name type="scientific">Haemonchus contortus</name>
    <name type="common">Barber pole worm</name>
    <dbReference type="NCBI Taxonomy" id="6289"/>
    <lineage>
        <taxon>Eukaryota</taxon>
        <taxon>Metazoa</taxon>
        <taxon>Ecdysozoa</taxon>
        <taxon>Nematoda</taxon>
        <taxon>Chromadorea</taxon>
        <taxon>Rhabditida</taxon>
        <taxon>Rhabditina</taxon>
        <taxon>Rhabditomorpha</taxon>
        <taxon>Strongyloidea</taxon>
        <taxon>Trichostrongylidae</taxon>
        <taxon>Haemonchus</taxon>
    </lineage>
</organism>